<dbReference type="EMBL" id="CAKXAJ010019605">
    <property type="protein sequence ID" value="CAH2218444.1"/>
    <property type="molecule type" value="Genomic_DNA"/>
</dbReference>
<name>A0A8S4QTZ7_9NEOP</name>
<evidence type="ECO:0000313" key="1">
    <source>
        <dbReference type="EMBL" id="CAH2218444.1"/>
    </source>
</evidence>
<gene>
    <name evidence="1" type="primary">jg20095</name>
    <name evidence="1" type="ORF">PAEG_LOCUS6278</name>
</gene>
<reference evidence="1" key="1">
    <citation type="submission" date="2022-03" db="EMBL/GenBank/DDBJ databases">
        <authorList>
            <person name="Lindestad O."/>
        </authorList>
    </citation>
    <scope>NUCLEOTIDE SEQUENCE</scope>
</reference>
<feature type="non-terminal residue" evidence="1">
    <location>
        <position position="1"/>
    </location>
</feature>
<protein>
    <submittedName>
        <fullName evidence="1">Jg20095 protein</fullName>
    </submittedName>
</protein>
<organism evidence="1 2">
    <name type="scientific">Pararge aegeria aegeria</name>
    <dbReference type="NCBI Taxonomy" id="348720"/>
    <lineage>
        <taxon>Eukaryota</taxon>
        <taxon>Metazoa</taxon>
        <taxon>Ecdysozoa</taxon>
        <taxon>Arthropoda</taxon>
        <taxon>Hexapoda</taxon>
        <taxon>Insecta</taxon>
        <taxon>Pterygota</taxon>
        <taxon>Neoptera</taxon>
        <taxon>Endopterygota</taxon>
        <taxon>Lepidoptera</taxon>
        <taxon>Glossata</taxon>
        <taxon>Ditrysia</taxon>
        <taxon>Papilionoidea</taxon>
        <taxon>Nymphalidae</taxon>
        <taxon>Satyrinae</taxon>
        <taxon>Satyrini</taxon>
        <taxon>Parargina</taxon>
        <taxon>Pararge</taxon>
    </lineage>
</organism>
<dbReference type="AlphaFoldDB" id="A0A8S4QTZ7"/>
<keyword evidence="2" id="KW-1185">Reference proteome</keyword>
<dbReference type="Proteomes" id="UP000838756">
    <property type="component" value="Unassembled WGS sequence"/>
</dbReference>
<evidence type="ECO:0000313" key="2">
    <source>
        <dbReference type="Proteomes" id="UP000838756"/>
    </source>
</evidence>
<proteinExistence type="predicted"/>
<accession>A0A8S4QTZ7</accession>
<comment type="caution">
    <text evidence="1">The sequence shown here is derived from an EMBL/GenBank/DDBJ whole genome shotgun (WGS) entry which is preliminary data.</text>
</comment>
<sequence length="86" mass="9223">LIAKAVALIGAYIQHRKSYSDGEMAVAKGGESSVVTADQNTAASFMLLLASTDITNGQPVCPTCWLRANQLQKAFSITVCFDNENR</sequence>